<dbReference type="InterPro" id="IPR025083">
    <property type="entry name" value="DUF3969"/>
</dbReference>
<dbReference type="Proteomes" id="UP000248132">
    <property type="component" value="Unassembled WGS sequence"/>
</dbReference>
<evidence type="ECO:0000313" key="2">
    <source>
        <dbReference type="Proteomes" id="UP000248132"/>
    </source>
</evidence>
<reference evidence="1 2" key="1">
    <citation type="submission" date="2018-06" db="EMBL/GenBank/DDBJ databases">
        <title>Genomic Encyclopedia of Type Strains, Phase I: the one thousand microbial genomes (KMG-I) project.</title>
        <authorList>
            <person name="Kyrpides N."/>
        </authorList>
    </citation>
    <scope>NUCLEOTIDE SEQUENCE [LARGE SCALE GENOMIC DNA]</scope>
    <source>
        <strain evidence="1 2">DSM 19573</strain>
    </source>
</reference>
<evidence type="ECO:0000313" key="1">
    <source>
        <dbReference type="EMBL" id="PYG90294.1"/>
    </source>
</evidence>
<keyword evidence="2" id="KW-1185">Reference proteome</keyword>
<comment type="caution">
    <text evidence="1">The sequence shown here is derived from an EMBL/GenBank/DDBJ whole genome shotgun (WGS) entry which is preliminary data.</text>
</comment>
<sequence length="111" mass="12781">MKLNVSVEGKNEIERFILFLNLAMTIAIKEGVISINDAENYIYNPYSLKKLNEMGINKKVSDLIHLGCELEDIESLIPHKLSKSIEEINRQSIKLLQEIQVESNHAKEWID</sequence>
<dbReference type="EMBL" id="QKMR01000001">
    <property type="protein sequence ID" value="PYG90294.1"/>
    <property type="molecule type" value="Genomic_DNA"/>
</dbReference>
<organism evidence="1 2">
    <name type="scientific">Ruminiclostridium sufflavum DSM 19573</name>
    <dbReference type="NCBI Taxonomy" id="1121337"/>
    <lineage>
        <taxon>Bacteria</taxon>
        <taxon>Bacillati</taxon>
        <taxon>Bacillota</taxon>
        <taxon>Clostridia</taxon>
        <taxon>Eubacteriales</taxon>
        <taxon>Oscillospiraceae</taxon>
        <taxon>Ruminiclostridium</taxon>
    </lineage>
</organism>
<dbReference type="AlphaFoldDB" id="A0A318XS02"/>
<dbReference type="Pfam" id="PF13108">
    <property type="entry name" value="DUF3969"/>
    <property type="match status" value="1"/>
</dbReference>
<protein>
    <submittedName>
        <fullName evidence="1">Uncharacterized protein DUF3969</fullName>
    </submittedName>
</protein>
<gene>
    <name evidence="1" type="ORF">LY28_00175</name>
</gene>
<proteinExistence type="predicted"/>
<name>A0A318XS02_9FIRM</name>
<accession>A0A318XS02</accession>
<dbReference type="OrthoDB" id="6899556at2"/>
<dbReference type="RefSeq" id="WP_110460269.1">
    <property type="nucleotide sequence ID" value="NZ_QKMR01000001.1"/>
</dbReference>